<dbReference type="FunFam" id="1.25.70.10:FF:000001">
    <property type="entry name" value="Mitochondrial transcription termination factor-like"/>
    <property type="match status" value="1"/>
</dbReference>
<dbReference type="SMART" id="SM00733">
    <property type="entry name" value="Mterf"/>
    <property type="match status" value="5"/>
</dbReference>
<name>A0A1R3I0D9_9ROSI</name>
<dbReference type="Gene3D" id="1.25.70.10">
    <property type="entry name" value="Transcription termination factor 3, mitochondrial"/>
    <property type="match status" value="1"/>
</dbReference>
<protein>
    <submittedName>
        <fullName evidence="4">Mitochodrial transcription termination factor-related protein</fullName>
    </submittedName>
</protein>
<proteinExistence type="inferred from homology"/>
<gene>
    <name evidence="4" type="ORF">COLO4_25717</name>
</gene>
<dbReference type="PANTHER" id="PTHR13068:SF166">
    <property type="entry name" value="TRANSCRIPTION TERMINATION FACTOR MTERF15, MITOCHONDRIAL-LIKE"/>
    <property type="match status" value="1"/>
</dbReference>
<evidence type="ECO:0000256" key="3">
    <source>
        <dbReference type="ARBA" id="ARBA00022946"/>
    </source>
</evidence>
<accession>A0A1R3I0D9</accession>
<dbReference type="PANTHER" id="PTHR13068">
    <property type="entry name" value="CGI-12 PROTEIN-RELATED"/>
    <property type="match status" value="1"/>
</dbReference>
<keyword evidence="2" id="KW-0805">Transcription regulation</keyword>
<keyword evidence="5" id="KW-1185">Reference proteome</keyword>
<keyword evidence="2" id="KW-0806">Transcription termination</keyword>
<dbReference type="Pfam" id="PF02536">
    <property type="entry name" value="mTERF"/>
    <property type="match status" value="1"/>
</dbReference>
<dbReference type="Proteomes" id="UP000187203">
    <property type="component" value="Unassembled WGS sequence"/>
</dbReference>
<keyword evidence="2" id="KW-0804">Transcription</keyword>
<reference evidence="5" key="1">
    <citation type="submission" date="2013-09" db="EMBL/GenBank/DDBJ databases">
        <title>Corchorus olitorius genome sequencing.</title>
        <authorList>
            <person name="Alam M."/>
            <person name="Haque M.S."/>
            <person name="Islam M.S."/>
            <person name="Emdad E.M."/>
            <person name="Islam M.M."/>
            <person name="Ahmed B."/>
            <person name="Halim A."/>
            <person name="Hossen Q.M.M."/>
            <person name="Hossain M.Z."/>
            <person name="Ahmed R."/>
            <person name="Khan M.M."/>
            <person name="Islam R."/>
            <person name="Rashid M.M."/>
            <person name="Khan S.A."/>
            <person name="Rahman M.S."/>
            <person name="Alam M."/>
            <person name="Yahiya A.S."/>
            <person name="Khan M.S."/>
            <person name="Azam M.S."/>
            <person name="Haque T."/>
            <person name="Lashkar M.Z.H."/>
            <person name="Akhand A.I."/>
            <person name="Morshed G."/>
            <person name="Roy S."/>
            <person name="Uddin K.S."/>
            <person name="Rabeya T."/>
            <person name="Hossain A.S."/>
            <person name="Chowdhury A."/>
            <person name="Snigdha A.R."/>
            <person name="Mortoza M.S."/>
            <person name="Matin S.A."/>
            <person name="Hoque S.M.E."/>
            <person name="Islam M.K."/>
            <person name="Roy D.K."/>
            <person name="Haider R."/>
            <person name="Moosa M.M."/>
            <person name="Elias S.M."/>
            <person name="Hasan A.M."/>
            <person name="Jahan S."/>
            <person name="Shafiuddin M."/>
            <person name="Mahmood N."/>
            <person name="Shommy N.S."/>
        </authorList>
    </citation>
    <scope>NUCLEOTIDE SEQUENCE [LARGE SCALE GENOMIC DNA]</scope>
    <source>
        <strain evidence="5">cv. O-4</strain>
    </source>
</reference>
<evidence type="ECO:0000313" key="5">
    <source>
        <dbReference type="Proteomes" id="UP000187203"/>
    </source>
</evidence>
<dbReference type="EMBL" id="AWUE01019121">
    <property type="protein sequence ID" value="OMO76009.1"/>
    <property type="molecule type" value="Genomic_DNA"/>
</dbReference>
<comment type="similarity">
    <text evidence="1">Belongs to the mTERF family.</text>
</comment>
<keyword evidence="3" id="KW-0809">Transit peptide</keyword>
<dbReference type="GO" id="GO:0003676">
    <property type="term" value="F:nucleic acid binding"/>
    <property type="evidence" value="ECO:0007669"/>
    <property type="project" value="InterPro"/>
</dbReference>
<evidence type="ECO:0000313" key="4">
    <source>
        <dbReference type="EMBL" id="OMO76009.1"/>
    </source>
</evidence>
<comment type="caution">
    <text evidence="4">The sequence shown here is derived from an EMBL/GenBank/DDBJ whole genome shotgun (WGS) entry which is preliminary data.</text>
</comment>
<evidence type="ECO:0000256" key="1">
    <source>
        <dbReference type="ARBA" id="ARBA00007692"/>
    </source>
</evidence>
<evidence type="ECO:0000256" key="2">
    <source>
        <dbReference type="ARBA" id="ARBA00022472"/>
    </source>
</evidence>
<dbReference type="GO" id="GO:0006353">
    <property type="term" value="P:DNA-templated transcription termination"/>
    <property type="evidence" value="ECO:0007669"/>
    <property type="project" value="UniProtKB-KW"/>
</dbReference>
<dbReference type="AlphaFoldDB" id="A0A1R3I0D9"/>
<dbReference type="InterPro" id="IPR038538">
    <property type="entry name" value="MTERF_sf"/>
</dbReference>
<dbReference type="InterPro" id="IPR003690">
    <property type="entry name" value="MTERF"/>
</dbReference>
<organism evidence="4 5">
    <name type="scientific">Corchorus olitorius</name>
    <dbReference type="NCBI Taxonomy" id="93759"/>
    <lineage>
        <taxon>Eukaryota</taxon>
        <taxon>Viridiplantae</taxon>
        <taxon>Streptophyta</taxon>
        <taxon>Embryophyta</taxon>
        <taxon>Tracheophyta</taxon>
        <taxon>Spermatophyta</taxon>
        <taxon>Magnoliopsida</taxon>
        <taxon>eudicotyledons</taxon>
        <taxon>Gunneridae</taxon>
        <taxon>Pentapetalae</taxon>
        <taxon>rosids</taxon>
        <taxon>malvids</taxon>
        <taxon>Malvales</taxon>
        <taxon>Malvaceae</taxon>
        <taxon>Grewioideae</taxon>
        <taxon>Apeibeae</taxon>
        <taxon>Corchorus</taxon>
    </lineage>
</organism>
<dbReference type="OrthoDB" id="637682at2759"/>
<sequence>MFGFLLRNVFHDRRIIRASSSYMLFYNDPSISRLSNTSLRFFETSSHCQSFTASYLINKFGFSQGSALKLSKFLLLKTLEKPDSVISFFEDKGFSKSQIKTLVTKRPQILELDVKNLSPKWDFFLSRGFSSSDLAKHLTKYPTCLARSLDKKIVPSFNFLSNLVQSDAKAVKVLQRCPFIICHDLSSCVIPNFNILLENGVPKSNIINAFHFHPNAFMCNSDNFKEIVKLVKEKGSNPLELKFLFAVVVVRQNSKSNWGSKFDVYKKWGLSEEQIWEAFLKYPYVMSASEDKIAKTMEFLVNTMGYQPSAIAKHGMVIRRSLERQIVPRGLFVQDLISNGLAIKFTLCSLFDASVERFLKRFVYRFQDKAPELLKLYKQKVDIAAGGKYKTQRIRFRFNS</sequence>